<accession>A0A7T4T801</accession>
<evidence type="ECO:0000313" key="1">
    <source>
        <dbReference type="EMBL" id="QQC63169.1"/>
    </source>
</evidence>
<dbReference type="Proteomes" id="UP000595610">
    <property type="component" value="Chromosome 1"/>
</dbReference>
<dbReference type="KEGG" id="pgis:I6I06_12735"/>
<organism evidence="1 2">
    <name type="scientific">Paraburkholderia ginsengisoli</name>
    <dbReference type="NCBI Taxonomy" id="311231"/>
    <lineage>
        <taxon>Bacteria</taxon>
        <taxon>Pseudomonadati</taxon>
        <taxon>Pseudomonadota</taxon>
        <taxon>Betaproteobacteria</taxon>
        <taxon>Burkholderiales</taxon>
        <taxon>Burkholderiaceae</taxon>
        <taxon>Paraburkholderia</taxon>
    </lineage>
</organism>
<protein>
    <recommendedName>
        <fullName evidence="3">Uracil DNA glycosylase superfamily protein</fullName>
    </recommendedName>
</protein>
<dbReference type="EMBL" id="CP066075">
    <property type="protein sequence ID" value="QQC63169.1"/>
    <property type="molecule type" value="Genomic_DNA"/>
</dbReference>
<evidence type="ECO:0008006" key="3">
    <source>
        <dbReference type="Google" id="ProtNLM"/>
    </source>
</evidence>
<proteinExistence type="predicted"/>
<sequence length="254" mass="28056">MNSKLFEKYESAIRGYQGDPLSPSLRMFRSGELEVYYAPFEWVNPAAKVVFVGITPGKVQANNALVEAQRALVAGLPMPDVLRRAKHVGAFSGRMRPKLIALMDHIGLHRWLGLSSTEELFGDASDLLQTSSLFQYPVFCNGENYSGTTPRPLKDPLLRMQMKEHFGEMARSMPDAVFLPLGSAASEGVTWLTERGFMQKERVLHGIPHPSPANAERVAYFLGEKARDKLSVKTSATNLDAAREHLLKAVGALA</sequence>
<reference evidence="1 2" key="1">
    <citation type="submission" date="2020-12" db="EMBL/GenBank/DDBJ databases">
        <title>FDA dAtabase for Regulatory Grade micrObial Sequences (FDA-ARGOS): Supporting development and validation of Infectious Disease Dx tests.</title>
        <authorList>
            <person name="Nelson B."/>
            <person name="Plummer A."/>
            <person name="Tallon L."/>
            <person name="Sadzewicz L."/>
            <person name="Zhao X."/>
            <person name="Boylan J."/>
            <person name="Ott S."/>
            <person name="Bowen H."/>
            <person name="Vavikolanu K."/>
            <person name="Mehta A."/>
            <person name="Aluvathingal J."/>
            <person name="Nadendla S."/>
            <person name="Myers T."/>
            <person name="Yan Y."/>
            <person name="Sichtig H."/>
        </authorList>
    </citation>
    <scope>NUCLEOTIDE SEQUENCE [LARGE SCALE GENOMIC DNA]</scope>
    <source>
        <strain evidence="1 2">FDAARGOS_1049</strain>
    </source>
</reference>
<gene>
    <name evidence="1" type="ORF">I6I06_12735</name>
</gene>
<name>A0A7T4T801_9BURK</name>
<keyword evidence="2" id="KW-1185">Reference proteome</keyword>
<dbReference type="AlphaFoldDB" id="A0A7T4T801"/>
<evidence type="ECO:0000313" key="2">
    <source>
        <dbReference type="Proteomes" id="UP000595610"/>
    </source>
</evidence>
<dbReference type="RefSeq" id="WP_042326987.1">
    <property type="nucleotide sequence ID" value="NZ_CP066075.1"/>
</dbReference>